<dbReference type="InterPro" id="IPR022441">
    <property type="entry name" value="Para_beta_helix_rpt-2"/>
</dbReference>
<dbReference type="Gene3D" id="2.160.20.10">
    <property type="entry name" value="Single-stranded right-handed beta-helix, Pectin lyase-like"/>
    <property type="match status" value="2"/>
</dbReference>
<dbReference type="NCBIfam" id="TIGR03804">
    <property type="entry name" value="para_beta_helix"/>
    <property type="match status" value="3"/>
</dbReference>
<feature type="non-terminal residue" evidence="2">
    <location>
        <position position="1"/>
    </location>
</feature>
<feature type="non-terminal residue" evidence="2">
    <location>
        <position position="285"/>
    </location>
</feature>
<accession>X1V9X1</accession>
<dbReference type="InterPro" id="IPR007742">
    <property type="entry name" value="NosD_dom"/>
</dbReference>
<evidence type="ECO:0000313" key="2">
    <source>
        <dbReference type="EMBL" id="GAJ02385.1"/>
    </source>
</evidence>
<dbReference type="SMART" id="SM00710">
    <property type="entry name" value="PbH1"/>
    <property type="match status" value="9"/>
</dbReference>
<proteinExistence type="predicted"/>
<feature type="domain" description="Periplasmic copper-binding protein NosD beta helix" evidence="1">
    <location>
        <begin position="94"/>
        <end position="234"/>
    </location>
</feature>
<dbReference type="EMBL" id="BARW01016222">
    <property type="protein sequence ID" value="GAJ02385.1"/>
    <property type="molecule type" value="Genomic_DNA"/>
</dbReference>
<protein>
    <recommendedName>
        <fullName evidence="1">Periplasmic copper-binding protein NosD beta helix domain-containing protein</fullName>
    </recommendedName>
</protein>
<organism evidence="2">
    <name type="scientific">marine sediment metagenome</name>
    <dbReference type="NCBI Taxonomy" id="412755"/>
    <lineage>
        <taxon>unclassified sequences</taxon>
        <taxon>metagenomes</taxon>
        <taxon>ecological metagenomes</taxon>
    </lineage>
</organism>
<dbReference type="SUPFAM" id="SSF51126">
    <property type="entry name" value="Pectin lyase-like"/>
    <property type="match status" value="1"/>
</dbReference>
<gene>
    <name evidence="2" type="ORF">S12H4_28297</name>
</gene>
<evidence type="ECO:0000259" key="1">
    <source>
        <dbReference type="Pfam" id="PF05048"/>
    </source>
</evidence>
<dbReference type="InterPro" id="IPR012334">
    <property type="entry name" value="Pectin_lyas_fold"/>
</dbReference>
<comment type="caution">
    <text evidence="2">The sequence shown here is derived from an EMBL/GenBank/DDBJ whole genome shotgun (WGS) entry which is preliminary data.</text>
</comment>
<reference evidence="2" key="1">
    <citation type="journal article" date="2014" name="Front. Microbiol.">
        <title>High frequency of phylogenetically diverse reductive dehalogenase-homologous genes in deep subseafloor sedimentary metagenomes.</title>
        <authorList>
            <person name="Kawai M."/>
            <person name="Futagami T."/>
            <person name="Toyoda A."/>
            <person name="Takaki Y."/>
            <person name="Nishi S."/>
            <person name="Hori S."/>
            <person name="Arai W."/>
            <person name="Tsubouchi T."/>
            <person name="Morono Y."/>
            <person name="Uchiyama I."/>
            <person name="Ito T."/>
            <person name="Fujiyama A."/>
            <person name="Inagaki F."/>
            <person name="Takami H."/>
        </authorList>
    </citation>
    <scope>NUCLEOTIDE SEQUENCE</scope>
    <source>
        <strain evidence="2">Expedition CK06-06</strain>
    </source>
</reference>
<dbReference type="Pfam" id="PF05048">
    <property type="entry name" value="NosD"/>
    <property type="match status" value="1"/>
</dbReference>
<dbReference type="AlphaFoldDB" id="X1V9X1"/>
<sequence length="285" mass="31145">NEEGIALYLCKFNKINNNIGNNNTSCGINIGGANYENKINDNVIESNNVGIAQQSSNENKIFNNNATYNDSGMFLRGGSNNTILGNIFRKNGKGIHMDSFSNNNNITNNIIIDNVFDGIEIRDSIGNAITTNLILSQGDAGIRLNRANKTEIMHSRFDGNFYGIYFDISSHNTTALNNNFTNNGMGISIQSSNTFNTIYNNSFISNTFMAAEDKGANNNWNSTLIGNYWDDYSGSDLNDDGIGDDPYNITGLAGSRDYLPIWDDGPEIIPPGSFTLNSTADSPDT</sequence>
<name>X1V9X1_9ZZZZ</name>
<dbReference type="InterPro" id="IPR006626">
    <property type="entry name" value="PbH1"/>
</dbReference>
<dbReference type="InterPro" id="IPR011050">
    <property type="entry name" value="Pectin_lyase_fold/virulence"/>
</dbReference>